<comment type="function">
    <text evidence="8">Involved in the cellular defense against the biological effects of O6-methylguanine (O6-MeG) and O4-methylthymine (O4-MeT) in DNA. Repairs the methylated nucleobase in DNA by stoichiometrically transferring the methyl group to a cysteine residue in the enzyme. This is a suicide reaction: the enzyme is irreversibly inactivated.</text>
</comment>
<keyword evidence="12" id="KW-1185">Reference proteome</keyword>
<evidence type="ECO:0000313" key="11">
    <source>
        <dbReference type="EMBL" id="MCW6537291.1"/>
    </source>
</evidence>
<dbReference type="PANTHER" id="PTHR10815">
    <property type="entry name" value="METHYLATED-DNA--PROTEIN-CYSTEINE METHYLTRANSFERASE"/>
    <property type="match status" value="1"/>
</dbReference>
<evidence type="ECO:0000256" key="3">
    <source>
        <dbReference type="ARBA" id="ARBA00022603"/>
    </source>
</evidence>
<dbReference type="Proteomes" id="UP001165565">
    <property type="component" value="Unassembled WGS sequence"/>
</dbReference>
<evidence type="ECO:0000256" key="2">
    <source>
        <dbReference type="ARBA" id="ARBA00008711"/>
    </source>
</evidence>
<accession>A0AA42CW12</accession>
<dbReference type="InterPro" id="IPR036631">
    <property type="entry name" value="MGMT_N_sf"/>
</dbReference>
<feature type="domain" description="Methylated-DNA-[protein]-cysteine S-methyltransferase DNA binding" evidence="9">
    <location>
        <begin position="81"/>
        <end position="160"/>
    </location>
</feature>
<dbReference type="FunFam" id="1.10.10.10:FF:000214">
    <property type="entry name" value="Methylated-DNA--protein-cysteine methyltransferase"/>
    <property type="match status" value="1"/>
</dbReference>
<protein>
    <recommendedName>
        <fullName evidence="8">Methylated-DNA--protein-cysteine methyltransferase</fullName>
        <ecNumber evidence="8">2.1.1.63</ecNumber>
    </recommendedName>
    <alternativeName>
        <fullName evidence="8">6-O-methylguanine-DNA methyltransferase</fullName>
        <shortName evidence="8">MGMT</shortName>
    </alternativeName>
    <alternativeName>
        <fullName evidence="8">O-6-methylguanine-DNA-alkyltransferase</fullName>
    </alternativeName>
</protein>
<dbReference type="EC" id="2.1.1.63" evidence="8"/>
<dbReference type="GO" id="GO:0032259">
    <property type="term" value="P:methylation"/>
    <property type="evidence" value="ECO:0007669"/>
    <property type="project" value="UniProtKB-KW"/>
</dbReference>
<dbReference type="SUPFAM" id="SSF46767">
    <property type="entry name" value="Methylated DNA-protein cysteine methyltransferase, C-terminal domain"/>
    <property type="match status" value="1"/>
</dbReference>
<comment type="catalytic activity">
    <reaction evidence="1 8">
        <text>a 4-O-methyl-thymidine in DNA + L-cysteinyl-[protein] = a thymidine in DNA + S-methyl-L-cysteinyl-[protein]</text>
        <dbReference type="Rhea" id="RHEA:53428"/>
        <dbReference type="Rhea" id="RHEA-COMP:10131"/>
        <dbReference type="Rhea" id="RHEA-COMP:10132"/>
        <dbReference type="Rhea" id="RHEA-COMP:13555"/>
        <dbReference type="Rhea" id="RHEA-COMP:13556"/>
        <dbReference type="ChEBI" id="CHEBI:29950"/>
        <dbReference type="ChEBI" id="CHEBI:82612"/>
        <dbReference type="ChEBI" id="CHEBI:137386"/>
        <dbReference type="ChEBI" id="CHEBI:137387"/>
        <dbReference type="EC" id="2.1.1.63"/>
    </reaction>
</comment>
<dbReference type="GO" id="GO:0003908">
    <property type="term" value="F:methylated-DNA-[protein]-cysteine S-methyltransferase activity"/>
    <property type="evidence" value="ECO:0007669"/>
    <property type="project" value="UniProtKB-UniRule"/>
</dbReference>
<dbReference type="GO" id="GO:0006307">
    <property type="term" value="P:DNA alkylation repair"/>
    <property type="evidence" value="ECO:0007669"/>
    <property type="project" value="UniProtKB-UniRule"/>
</dbReference>
<comment type="catalytic activity">
    <reaction evidence="7 8">
        <text>a 6-O-methyl-2'-deoxyguanosine in DNA + L-cysteinyl-[protein] = S-methyl-L-cysteinyl-[protein] + a 2'-deoxyguanosine in DNA</text>
        <dbReference type="Rhea" id="RHEA:24000"/>
        <dbReference type="Rhea" id="RHEA-COMP:10131"/>
        <dbReference type="Rhea" id="RHEA-COMP:10132"/>
        <dbReference type="Rhea" id="RHEA-COMP:11367"/>
        <dbReference type="Rhea" id="RHEA-COMP:11368"/>
        <dbReference type="ChEBI" id="CHEBI:29950"/>
        <dbReference type="ChEBI" id="CHEBI:82612"/>
        <dbReference type="ChEBI" id="CHEBI:85445"/>
        <dbReference type="ChEBI" id="CHEBI:85448"/>
        <dbReference type="EC" id="2.1.1.63"/>
    </reaction>
</comment>
<dbReference type="CDD" id="cd06445">
    <property type="entry name" value="ATase"/>
    <property type="match status" value="1"/>
</dbReference>
<keyword evidence="3 8" id="KW-0489">Methyltransferase</keyword>
<keyword evidence="8" id="KW-0963">Cytoplasm</keyword>
<dbReference type="HAMAP" id="MF_00772">
    <property type="entry name" value="OGT"/>
    <property type="match status" value="1"/>
</dbReference>
<dbReference type="PANTHER" id="PTHR10815:SF5">
    <property type="entry name" value="METHYLATED-DNA--PROTEIN-CYSTEINE METHYLTRANSFERASE"/>
    <property type="match status" value="1"/>
</dbReference>
<name>A0AA42CW12_9SPHN</name>
<dbReference type="AlphaFoldDB" id="A0AA42CW12"/>
<evidence type="ECO:0000259" key="9">
    <source>
        <dbReference type="Pfam" id="PF01035"/>
    </source>
</evidence>
<keyword evidence="4 8" id="KW-0808">Transferase</keyword>
<comment type="similarity">
    <text evidence="2 8">Belongs to the MGMT family.</text>
</comment>
<reference evidence="11" key="1">
    <citation type="submission" date="2022-06" db="EMBL/GenBank/DDBJ databases">
        <title>Sphingomonas sp. nov. isolated from rhizosphere soil of tomato.</title>
        <authorList>
            <person name="Dong H."/>
            <person name="Gao R."/>
        </authorList>
    </citation>
    <scope>NUCLEOTIDE SEQUENCE</scope>
    <source>
        <strain evidence="11">MMSM24</strain>
    </source>
</reference>
<organism evidence="11 12">
    <name type="scientific">Sphingomonas lycopersici</name>
    <dbReference type="NCBI Taxonomy" id="2951807"/>
    <lineage>
        <taxon>Bacteria</taxon>
        <taxon>Pseudomonadati</taxon>
        <taxon>Pseudomonadota</taxon>
        <taxon>Alphaproteobacteria</taxon>
        <taxon>Sphingomonadales</taxon>
        <taxon>Sphingomonadaceae</taxon>
        <taxon>Sphingomonas</taxon>
    </lineage>
</organism>
<comment type="miscellaneous">
    <text evidence="8">This enzyme catalyzes only one turnover and therefore is not strictly catalytic. According to one definition, an enzyme is a biocatalyst that acts repeatedly and over many reaction cycles.</text>
</comment>
<dbReference type="SUPFAM" id="SSF53155">
    <property type="entry name" value="Methylated DNA-protein cysteine methyltransferase domain"/>
    <property type="match status" value="1"/>
</dbReference>
<proteinExistence type="inferred from homology"/>
<dbReference type="Gene3D" id="1.10.10.10">
    <property type="entry name" value="Winged helix-like DNA-binding domain superfamily/Winged helix DNA-binding domain"/>
    <property type="match status" value="1"/>
</dbReference>
<dbReference type="InterPro" id="IPR008332">
    <property type="entry name" value="MethylG_MeTrfase_N"/>
</dbReference>
<dbReference type="RefSeq" id="WP_265271242.1">
    <property type="nucleotide sequence ID" value="NZ_JANFAV010000020.1"/>
</dbReference>
<feature type="domain" description="Methylguanine DNA methyltransferase ribonuclease-like" evidence="10">
    <location>
        <begin position="9"/>
        <end position="76"/>
    </location>
</feature>
<dbReference type="Pfam" id="PF01035">
    <property type="entry name" value="DNA_binding_1"/>
    <property type="match status" value="1"/>
</dbReference>
<dbReference type="GO" id="GO:0005737">
    <property type="term" value="C:cytoplasm"/>
    <property type="evidence" value="ECO:0007669"/>
    <property type="project" value="UniProtKB-SubCell"/>
</dbReference>
<evidence type="ECO:0000259" key="10">
    <source>
        <dbReference type="Pfam" id="PF02870"/>
    </source>
</evidence>
<evidence type="ECO:0000256" key="1">
    <source>
        <dbReference type="ARBA" id="ARBA00001286"/>
    </source>
</evidence>
<evidence type="ECO:0000256" key="4">
    <source>
        <dbReference type="ARBA" id="ARBA00022679"/>
    </source>
</evidence>
<evidence type="ECO:0000256" key="7">
    <source>
        <dbReference type="ARBA" id="ARBA00049348"/>
    </source>
</evidence>
<gene>
    <name evidence="11" type="ORF">NEE01_21140</name>
</gene>
<evidence type="ECO:0000256" key="6">
    <source>
        <dbReference type="ARBA" id="ARBA00023204"/>
    </source>
</evidence>
<evidence type="ECO:0000256" key="8">
    <source>
        <dbReference type="HAMAP-Rule" id="MF_00772"/>
    </source>
</evidence>
<dbReference type="EMBL" id="JANFAV010000020">
    <property type="protein sequence ID" value="MCW6537291.1"/>
    <property type="molecule type" value="Genomic_DNA"/>
</dbReference>
<sequence length="169" mass="17910">MSQPLPSKIIASPVGELTLVAEGDALVAILWEGDDPARVPLPALADAPDHPVLCETARQLDEYFAGKRRAFDVPLAFRGTAFQRAVWTALLRIPFGETSSYGRIARALDRPHAARAVGAANGRNPISIIAPCHRVIGSNGALTGFAGGLAAKEMLLALERGDETIGNEF</sequence>
<dbReference type="InterPro" id="IPR014048">
    <property type="entry name" value="MethylDNA_cys_MeTrfase_DNA-bd"/>
</dbReference>
<dbReference type="InterPro" id="IPR023546">
    <property type="entry name" value="MGMT"/>
</dbReference>
<dbReference type="Gene3D" id="3.30.160.70">
    <property type="entry name" value="Methylated DNA-protein cysteine methyltransferase domain"/>
    <property type="match status" value="1"/>
</dbReference>
<dbReference type="Pfam" id="PF02870">
    <property type="entry name" value="Methyltransf_1N"/>
    <property type="match status" value="1"/>
</dbReference>
<feature type="active site" description="Nucleophile; methyl group acceptor" evidence="8">
    <location>
        <position position="132"/>
    </location>
</feature>
<dbReference type="NCBIfam" id="TIGR00589">
    <property type="entry name" value="ogt"/>
    <property type="match status" value="1"/>
</dbReference>
<keyword evidence="5 8" id="KW-0227">DNA damage</keyword>
<dbReference type="InterPro" id="IPR036388">
    <property type="entry name" value="WH-like_DNA-bd_sf"/>
</dbReference>
<comment type="caution">
    <text evidence="11">The sequence shown here is derived from an EMBL/GenBank/DDBJ whole genome shotgun (WGS) entry which is preliminary data.</text>
</comment>
<comment type="subcellular location">
    <subcellularLocation>
        <location evidence="8">Cytoplasm</location>
    </subcellularLocation>
</comment>
<keyword evidence="6 8" id="KW-0234">DNA repair</keyword>
<dbReference type="InterPro" id="IPR036217">
    <property type="entry name" value="MethylDNA_cys_MeTrfase_DNAb"/>
</dbReference>
<evidence type="ECO:0000256" key="5">
    <source>
        <dbReference type="ARBA" id="ARBA00022763"/>
    </source>
</evidence>
<evidence type="ECO:0000313" key="12">
    <source>
        <dbReference type="Proteomes" id="UP001165565"/>
    </source>
</evidence>